<feature type="compositionally biased region" description="Basic residues" evidence="2">
    <location>
        <begin position="561"/>
        <end position="576"/>
    </location>
</feature>
<dbReference type="InterPro" id="IPR010095">
    <property type="entry name" value="Cas12f1-like_TNB"/>
</dbReference>
<gene>
    <name evidence="4" type="ORF">B1H29_10860</name>
</gene>
<reference evidence="4 5" key="1">
    <citation type="submission" date="2017-02" db="EMBL/GenBank/DDBJ databases">
        <title>Streptomyces pactum ACT12 Genome sequencing and assembly.</title>
        <authorList>
            <person name="Xue Q."/>
            <person name="Yan X."/>
            <person name="Jia L."/>
            <person name="Yan H."/>
        </authorList>
    </citation>
    <scope>NUCLEOTIDE SEQUENCE [LARGE SCALE GENOMIC DNA]</scope>
    <source>
        <strain evidence="4 5">ACT12</strain>
    </source>
</reference>
<organism evidence="4 5">
    <name type="scientific">Streptomyces pactum</name>
    <dbReference type="NCBI Taxonomy" id="68249"/>
    <lineage>
        <taxon>Bacteria</taxon>
        <taxon>Bacillati</taxon>
        <taxon>Actinomycetota</taxon>
        <taxon>Actinomycetes</taxon>
        <taxon>Kitasatosporales</taxon>
        <taxon>Streptomycetaceae</taxon>
        <taxon>Streptomyces</taxon>
    </lineage>
</organism>
<sequence length="666" mass="72572">MSRKPLLAEGKAPRTACAHVLLRAGTVEKTGEALGAAALAKRVGWAAALVSGMAANLLAAHWNATDVNALASGVDGEGRAMPSKAWMALRRLGWTVAPAEGLRVSDRIVRMAQEQAGRTLRAVKWRADLTTGVLQTWPAEPGRRTPPEWDAVREAVPGGRHLPSSVITARTRQIAAFIHRQGLLPADVFELEATPQSARMLLLSACDRQQATIARGDDPGQALLRLQLPTRPDPRCYRDWTWVACPLTLPPTTPPDALLHLPTLHVRHGALRADLAYTHAVPKAQRTGHTVALGVDWGLNTLLSAGTVRVNDSGQITALGSGGSFRAAGVLAKQHRLRRESERLHAKFDHYQRLIAHRVEHPLAGKLEALGREMRHVSRRRSNLNDALAWSAARWAVDQAIAAGATVIYIEDLRSMEARGMGRTLNTRLSQQVRGQIVDRMRHLAVEVGMAVVAVPARGTSRYCPRCLVPLRHRKAPDRPTAPGWKWALCPNADCGWQGDRDTGAWQRIAARGLTHQVKTVTDRTTGEMVIHNVVDPLEAAAVVAPATTQTHRGDRTKIGPTRHRTTRPAPRRRRAPSPTRPTGQVGQRPEGHAHTGWRWLPRAAHRHQGVTTISTPGTGQHRPRGAALGAGFHLHAHASPPQWARPTSDTSSRRIAQLIRNVGVG</sequence>
<keyword evidence="1" id="KW-0238">DNA-binding</keyword>
<keyword evidence="5" id="KW-1185">Reference proteome</keyword>
<evidence type="ECO:0000256" key="2">
    <source>
        <dbReference type="SAM" id="MobiDB-lite"/>
    </source>
</evidence>
<dbReference type="OrthoDB" id="3920256at2"/>
<protein>
    <submittedName>
        <fullName evidence="4">Transposase</fullName>
    </submittedName>
</protein>
<accession>A0A1S6J6L0</accession>
<evidence type="ECO:0000259" key="3">
    <source>
        <dbReference type="Pfam" id="PF07282"/>
    </source>
</evidence>
<evidence type="ECO:0000313" key="4">
    <source>
        <dbReference type="EMBL" id="AQS67361.1"/>
    </source>
</evidence>
<evidence type="ECO:0000256" key="1">
    <source>
        <dbReference type="ARBA" id="ARBA00023125"/>
    </source>
</evidence>
<proteinExistence type="predicted"/>
<feature type="domain" description="Cas12f1-like TNB" evidence="3">
    <location>
        <begin position="435"/>
        <end position="505"/>
    </location>
</feature>
<dbReference type="Pfam" id="PF07282">
    <property type="entry name" value="Cas12f1-like_TNB"/>
    <property type="match status" value="1"/>
</dbReference>
<dbReference type="EMBL" id="CP019724">
    <property type="protein sequence ID" value="AQS67361.1"/>
    <property type="molecule type" value="Genomic_DNA"/>
</dbReference>
<evidence type="ECO:0000313" key="5">
    <source>
        <dbReference type="Proteomes" id="UP000189443"/>
    </source>
</evidence>
<name>A0A1S6J6L0_9ACTN</name>
<dbReference type="AlphaFoldDB" id="A0A1S6J6L0"/>
<dbReference type="GO" id="GO:0003677">
    <property type="term" value="F:DNA binding"/>
    <property type="evidence" value="ECO:0007669"/>
    <property type="project" value="UniProtKB-KW"/>
</dbReference>
<dbReference type="KEGG" id="spac:B1H29_10860"/>
<dbReference type="Proteomes" id="UP000189443">
    <property type="component" value="Chromosome"/>
</dbReference>
<feature type="region of interest" description="Disordered" evidence="2">
    <location>
        <begin position="544"/>
        <end position="594"/>
    </location>
</feature>